<sequence length="639" mass="70953">MMSNCQDPDIRYNILCWASLTGQSTHTPFWVEIAPVSILTRSLYVAPIEAGSFEASEADLPRTRALSANLMDFLRRLQHKAAVFVDSTQPRAKKSASPSADHADGKTKFMDRIHDMATAPLDATLEESVTTLVQAKSVDLLHTHSSMVPHTSARPSFAFLHEKQATIRVYEATHAHRYIVKGVTTMPGSVFDILSALQLHGDAFAGSMQEVFGLYFDQGVTLHTTRDRTTDSVMNDDDTTDLDPLGVHWMTLKTSRAMGHDTEADVVFASFSQMYEPAAVDDDDDASSLVATRKNSPLVTCGTHVWESIDLRALAAFPSAVTGRRRLAFRNCGVYVEKVRTPSHADLTSIALVLSFDLDVFMAADRRASALWMQRLVHGVQNISRMARHDSRTILPKHKWTLDGGDCSLCDLPFTLFRRRHHCRLCGHTICHACSCSMDVEFPVMNDGRILNHATVRSCTKCAFIGSTMQRVPRSLDGMGRSVPPQMWSSAPGRRKGRRATPSTQKARTRSWRDSDETVGVDTPSPRTTIASFHVPRSRSAASPHMAMRGGHGLSPMQTKSPPSVDPTYKRLDRADRINRRRQAAAHAHATCGPSASTRGRQVRRQELLSLATDAMSSHDVIMTQENRDFLHDKMYQTN</sequence>
<dbReference type="OrthoDB" id="79330at2759"/>
<dbReference type="InterPro" id="IPR011011">
    <property type="entry name" value="Znf_FYVE_PHD"/>
</dbReference>
<dbReference type="PROSITE" id="PS50178">
    <property type="entry name" value="ZF_FYVE"/>
    <property type="match status" value="1"/>
</dbReference>
<evidence type="ECO:0000313" key="7">
    <source>
        <dbReference type="EMBL" id="KAF0697465.1"/>
    </source>
</evidence>
<keyword evidence="3" id="KW-0862">Zinc</keyword>
<evidence type="ECO:0000256" key="2">
    <source>
        <dbReference type="ARBA" id="ARBA00022771"/>
    </source>
</evidence>
<keyword evidence="2 4" id="KW-0863">Zinc-finger</keyword>
<dbReference type="SMART" id="SM00064">
    <property type="entry name" value="FYVE"/>
    <property type="match status" value="1"/>
</dbReference>
<evidence type="ECO:0000256" key="5">
    <source>
        <dbReference type="SAM" id="MobiDB-lite"/>
    </source>
</evidence>
<dbReference type="PANTHER" id="PTHR43102">
    <property type="entry name" value="SLR1143 PROTEIN"/>
    <property type="match status" value="1"/>
</dbReference>
<evidence type="ECO:0000313" key="8">
    <source>
        <dbReference type="EMBL" id="VFT88704.1"/>
    </source>
</evidence>
<dbReference type="PANTHER" id="PTHR43102:SF2">
    <property type="entry name" value="GAF DOMAIN-CONTAINING PROTEIN"/>
    <property type="match status" value="1"/>
</dbReference>
<dbReference type="Gene3D" id="3.30.40.10">
    <property type="entry name" value="Zinc/RING finger domain, C3HC4 (zinc finger)"/>
    <property type="match status" value="1"/>
</dbReference>
<protein>
    <submittedName>
        <fullName evidence="8">Aste57867_11849 protein</fullName>
    </submittedName>
</protein>
<dbReference type="GO" id="GO:0008270">
    <property type="term" value="F:zinc ion binding"/>
    <property type="evidence" value="ECO:0007669"/>
    <property type="project" value="UniProtKB-KW"/>
</dbReference>
<feature type="region of interest" description="Disordered" evidence="5">
    <location>
        <begin position="582"/>
        <end position="602"/>
    </location>
</feature>
<dbReference type="InterPro" id="IPR000306">
    <property type="entry name" value="Znf_FYVE"/>
</dbReference>
<name>A0A485KU40_9STRA</name>
<dbReference type="InterPro" id="IPR013083">
    <property type="entry name" value="Znf_RING/FYVE/PHD"/>
</dbReference>
<evidence type="ECO:0000313" key="9">
    <source>
        <dbReference type="Proteomes" id="UP000332933"/>
    </source>
</evidence>
<dbReference type="AlphaFoldDB" id="A0A485KU40"/>
<feature type="domain" description="FYVE-type" evidence="6">
    <location>
        <begin position="401"/>
        <end position="462"/>
    </location>
</feature>
<accession>A0A485KU40</accession>
<dbReference type="EMBL" id="CAADRA010005337">
    <property type="protein sequence ID" value="VFT88704.1"/>
    <property type="molecule type" value="Genomic_DNA"/>
</dbReference>
<organism evidence="8 9">
    <name type="scientific">Aphanomyces stellatus</name>
    <dbReference type="NCBI Taxonomy" id="120398"/>
    <lineage>
        <taxon>Eukaryota</taxon>
        <taxon>Sar</taxon>
        <taxon>Stramenopiles</taxon>
        <taxon>Oomycota</taxon>
        <taxon>Saprolegniomycetes</taxon>
        <taxon>Saprolegniales</taxon>
        <taxon>Verrucalvaceae</taxon>
        <taxon>Aphanomyces</taxon>
    </lineage>
</organism>
<keyword evidence="9" id="KW-1185">Reference proteome</keyword>
<dbReference type="Proteomes" id="UP000332933">
    <property type="component" value="Unassembled WGS sequence"/>
</dbReference>
<evidence type="ECO:0000256" key="1">
    <source>
        <dbReference type="ARBA" id="ARBA00022723"/>
    </source>
</evidence>
<dbReference type="Pfam" id="PF01363">
    <property type="entry name" value="FYVE"/>
    <property type="match status" value="1"/>
</dbReference>
<dbReference type="EMBL" id="VJMH01005316">
    <property type="protein sequence ID" value="KAF0697465.1"/>
    <property type="molecule type" value="Genomic_DNA"/>
</dbReference>
<gene>
    <name evidence="8" type="primary">Aste57867_11849</name>
    <name evidence="7" type="ORF">As57867_011804</name>
    <name evidence="8" type="ORF">ASTE57867_11849</name>
</gene>
<keyword evidence="1" id="KW-0479">Metal-binding</keyword>
<dbReference type="CDD" id="cd15745">
    <property type="entry name" value="FYVE_RUFY4"/>
    <property type="match status" value="1"/>
</dbReference>
<dbReference type="SUPFAM" id="SSF57903">
    <property type="entry name" value="FYVE/PHD zinc finger"/>
    <property type="match status" value="1"/>
</dbReference>
<evidence type="ECO:0000256" key="4">
    <source>
        <dbReference type="PROSITE-ProRule" id="PRU00091"/>
    </source>
</evidence>
<feature type="region of interest" description="Disordered" evidence="5">
    <location>
        <begin position="475"/>
        <end position="569"/>
    </location>
</feature>
<proteinExistence type="predicted"/>
<evidence type="ECO:0000256" key="3">
    <source>
        <dbReference type="ARBA" id="ARBA00022833"/>
    </source>
</evidence>
<dbReference type="InterPro" id="IPR017455">
    <property type="entry name" value="Znf_FYVE-rel"/>
</dbReference>
<reference evidence="7" key="2">
    <citation type="submission" date="2019-06" db="EMBL/GenBank/DDBJ databases">
        <title>Genomics analysis of Aphanomyces spp. identifies a new class of oomycete effector associated with host adaptation.</title>
        <authorList>
            <person name="Gaulin E."/>
        </authorList>
    </citation>
    <scope>NUCLEOTIDE SEQUENCE</scope>
    <source>
        <strain evidence="7">CBS 578.67</strain>
    </source>
</reference>
<reference evidence="8 9" key="1">
    <citation type="submission" date="2019-03" db="EMBL/GenBank/DDBJ databases">
        <authorList>
            <person name="Gaulin E."/>
            <person name="Dumas B."/>
        </authorList>
    </citation>
    <scope>NUCLEOTIDE SEQUENCE [LARGE SCALE GENOMIC DNA]</scope>
    <source>
        <strain evidence="8">CBS 568.67</strain>
    </source>
</reference>
<evidence type="ECO:0000259" key="6">
    <source>
        <dbReference type="PROSITE" id="PS50178"/>
    </source>
</evidence>